<gene>
    <name evidence="2" type="ORF">DI533_08730</name>
</gene>
<reference evidence="2 3" key="1">
    <citation type="submission" date="2017-08" db="EMBL/GenBank/DDBJ databases">
        <title>Infants hospitalized years apart are colonized by the same room-sourced microbial strains.</title>
        <authorList>
            <person name="Brooks B."/>
            <person name="Olm M.R."/>
            <person name="Firek B.A."/>
            <person name="Baker R."/>
            <person name="Thomas B.C."/>
            <person name="Morowitz M.J."/>
            <person name="Banfield J.F."/>
        </authorList>
    </citation>
    <scope>NUCLEOTIDE SEQUENCE [LARGE SCALE GENOMIC DNA]</scope>
    <source>
        <strain evidence="2">S2_003_000_R2_11</strain>
    </source>
</reference>
<dbReference type="InterPro" id="IPR029068">
    <property type="entry name" value="Glyas_Bleomycin-R_OHBP_Dase"/>
</dbReference>
<dbReference type="AlphaFoldDB" id="A0A2W5UCP8"/>
<dbReference type="PROSITE" id="PS51819">
    <property type="entry name" value="VOC"/>
    <property type="match status" value="1"/>
</dbReference>
<evidence type="ECO:0000259" key="1">
    <source>
        <dbReference type="PROSITE" id="PS51819"/>
    </source>
</evidence>
<sequence length="145" mass="16825">MITGAPPKVWAMGMPEFLITDLERSLAFWRDVLGFRIAYSRPEQQFVYLEHPDGAQMMMYPRDGYWEVGPMEQPFGRGVVFQVYVTDVDAHARAVSAAGLPFYVEMRERWRHWGDRQGGQREFLVQDPDGYLVMVAQRIGERPLP</sequence>
<dbReference type="Proteomes" id="UP000248975">
    <property type="component" value="Unassembled WGS sequence"/>
</dbReference>
<proteinExistence type="predicted"/>
<accession>A0A2W5UCP8</accession>
<dbReference type="Pfam" id="PF00903">
    <property type="entry name" value="Glyoxalase"/>
    <property type="match status" value="1"/>
</dbReference>
<name>A0A2W5UCP8_CERSP</name>
<comment type="caution">
    <text evidence="2">The sequence shown here is derived from an EMBL/GenBank/DDBJ whole genome shotgun (WGS) entry which is preliminary data.</text>
</comment>
<evidence type="ECO:0000313" key="2">
    <source>
        <dbReference type="EMBL" id="PZR01094.1"/>
    </source>
</evidence>
<dbReference type="EMBL" id="QFQS01000001">
    <property type="protein sequence ID" value="PZR01094.1"/>
    <property type="molecule type" value="Genomic_DNA"/>
</dbReference>
<protein>
    <submittedName>
        <fullName evidence="2">VOC family protein</fullName>
    </submittedName>
</protein>
<dbReference type="InterPro" id="IPR004360">
    <property type="entry name" value="Glyas_Fos-R_dOase_dom"/>
</dbReference>
<feature type="domain" description="VOC" evidence="1">
    <location>
        <begin position="11"/>
        <end position="138"/>
    </location>
</feature>
<dbReference type="InterPro" id="IPR037523">
    <property type="entry name" value="VOC_core"/>
</dbReference>
<dbReference type="Gene3D" id="3.10.180.10">
    <property type="entry name" value="2,3-Dihydroxybiphenyl 1,2-Dioxygenase, domain 1"/>
    <property type="match status" value="1"/>
</dbReference>
<evidence type="ECO:0000313" key="3">
    <source>
        <dbReference type="Proteomes" id="UP000248975"/>
    </source>
</evidence>
<dbReference type="SUPFAM" id="SSF54593">
    <property type="entry name" value="Glyoxalase/Bleomycin resistance protein/Dihydroxybiphenyl dioxygenase"/>
    <property type="match status" value="1"/>
</dbReference>
<organism evidence="2 3">
    <name type="scientific">Cereibacter sphaeroides</name>
    <name type="common">Rhodobacter sphaeroides</name>
    <dbReference type="NCBI Taxonomy" id="1063"/>
    <lineage>
        <taxon>Bacteria</taxon>
        <taxon>Pseudomonadati</taxon>
        <taxon>Pseudomonadota</taxon>
        <taxon>Alphaproteobacteria</taxon>
        <taxon>Rhodobacterales</taxon>
        <taxon>Paracoccaceae</taxon>
        <taxon>Cereibacter</taxon>
    </lineage>
</organism>